<dbReference type="Proteomes" id="UP000398619">
    <property type="component" value="Unassembled WGS sequence"/>
</dbReference>
<name>A0A564UTD7_9FIRM</name>
<protein>
    <submittedName>
        <fullName evidence="1">Uncharacterized protein</fullName>
    </submittedName>
</protein>
<reference evidence="1 2" key="1">
    <citation type="submission" date="2019-07" db="EMBL/GenBank/DDBJ databases">
        <authorList>
            <person name="Hibberd C M."/>
            <person name="Gehrig L. J."/>
            <person name="Chang H.-W."/>
            <person name="Venkatesh S."/>
        </authorList>
    </citation>
    <scope>NUCLEOTIDE SEQUENCE [LARGE SCALE GENOMIC DNA]</scope>
    <source>
        <strain evidence="1">Dorea_longicatena_SSTS_Bg7063</strain>
    </source>
</reference>
<accession>A0A564UTD7</accession>
<dbReference type="AlphaFoldDB" id="A0A564UTD7"/>
<proteinExistence type="predicted"/>
<sequence length="212" mass="25761">MNEPQYEIVSFFPENFFNKDVNEPFTKKIINSVLDVKEWRKGDPNQFEPDYFGDDIPFEFTLASDSKKKNNFIQKMIKGKFYSEDLEQEVFSYIRERIKDKAERNYSVENVHLCVLCLLNMFNWVSDEYGSVSHWMIDIPRQNFFNEIKNRYIETQIFNNIFIIFPDMCGKWWVFDVLTNYKKAVSLTVEEIKSQRFPFVFEKQIYEEYMKY</sequence>
<organism evidence="1 2">
    <name type="scientific">Dorea longicatena</name>
    <dbReference type="NCBI Taxonomy" id="88431"/>
    <lineage>
        <taxon>Bacteria</taxon>
        <taxon>Bacillati</taxon>
        <taxon>Bacillota</taxon>
        <taxon>Clostridia</taxon>
        <taxon>Lachnospirales</taxon>
        <taxon>Lachnospiraceae</taxon>
        <taxon>Dorea</taxon>
    </lineage>
</organism>
<evidence type="ECO:0000313" key="1">
    <source>
        <dbReference type="EMBL" id="VUX22512.1"/>
    </source>
</evidence>
<dbReference type="EMBL" id="CABHNM010000072">
    <property type="protein sequence ID" value="VUX22512.1"/>
    <property type="molecule type" value="Genomic_DNA"/>
</dbReference>
<gene>
    <name evidence="1" type="ORF">DLSSTS7063_03008</name>
</gene>
<dbReference type="RefSeq" id="WP_144101543.1">
    <property type="nucleotide sequence ID" value="NZ_CABHNM010000072.1"/>
</dbReference>
<evidence type="ECO:0000313" key="2">
    <source>
        <dbReference type="Proteomes" id="UP000398619"/>
    </source>
</evidence>